<evidence type="ECO:0000256" key="4">
    <source>
        <dbReference type="HAMAP-Rule" id="MF_00063"/>
    </source>
</evidence>
<comment type="pathway">
    <text evidence="3 4">Sulfur metabolism; hydrogen sulfide biosynthesis; sulfite from sulfate.</text>
</comment>
<dbReference type="GO" id="GO:0070814">
    <property type="term" value="P:hydrogen sulfide biosynthetic process"/>
    <property type="evidence" value="ECO:0007669"/>
    <property type="project" value="UniProtKB-UniRule"/>
</dbReference>
<sequence length="248" mass="27218">MYRDPSSESGGESASHGPSYADSYAAAWDRAFGRLEGEGLLEAMITRVFPGRIALVSSFGAEAAVLLDMVARIDRTVPVLFLDTGKHFDATLTYRDILARRFGFTDLRNLRPDADDLREADPDGSLHRHDPDLCCHLRKVVPLERALAGFDAWITGRKRFQGADRSRLAPIEAVDGRVKVNPLAGWTAQQVEDAFRRRNLPRHPLFDDGYASIGCAPCTRRVLAGGDARSGRWAGLAKTECGIHRAAG</sequence>
<dbReference type="Proteomes" id="UP000630353">
    <property type="component" value="Unassembled WGS sequence"/>
</dbReference>
<evidence type="ECO:0000256" key="1">
    <source>
        <dbReference type="ARBA" id="ARBA00009732"/>
    </source>
</evidence>
<dbReference type="InterPro" id="IPR004511">
    <property type="entry name" value="PAPS/APS_Rdtase"/>
</dbReference>
<name>A0A918XQG1_9PROT</name>
<dbReference type="NCBIfam" id="TIGR00434">
    <property type="entry name" value="cysH"/>
    <property type="match status" value="1"/>
</dbReference>
<dbReference type="InterPro" id="IPR002500">
    <property type="entry name" value="PAPS_reduct_dom"/>
</dbReference>
<dbReference type="GO" id="GO:0046872">
    <property type="term" value="F:metal ion binding"/>
    <property type="evidence" value="ECO:0007669"/>
    <property type="project" value="UniProtKB-KW"/>
</dbReference>
<dbReference type="PANTHER" id="PTHR46509">
    <property type="entry name" value="PHOSPHOADENOSINE PHOSPHOSULFATE REDUCTASE"/>
    <property type="match status" value="1"/>
</dbReference>
<dbReference type="GO" id="GO:0005737">
    <property type="term" value="C:cytoplasm"/>
    <property type="evidence" value="ECO:0007669"/>
    <property type="project" value="UniProtKB-SubCell"/>
</dbReference>
<keyword evidence="7" id="KW-1185">Reference proteome</keyword>
<evidence type="ECO:0000313" key="6">
    <source>
        <dbReference type="EMBL" id="GHD43499.1"/>
    </source>
</evidence>
<dbReference type="GO" id="GO:0051539">
    <property type="term" value="F:4 iron, 4 sulfur cluster binding"/>
    <property type="evidence" value="ECO:0007669"/>
    <property type="project" value="UniProtKB-UniRule"/>
</dbReference>
<dbReference type="GO" id="GO:0004604">
    <property type="term" value="F:phosphoadenylyl-sulfate reductase (thioredoxin) activity"/>
    <property type="evidence" value="ECO:0007669"/>
    <property type="project" value="UniProtKB-UniRule"/>
</dbReference>
<feature type="binding site" evidence="4">
    <location>
        <position position="215"/>
    </location>
    <ligand>
        <name>[4Fe-4S] cluster</name>
        <dbReference type="ChEBI" id="CHEBI:49883"/>
    </ligand>
</feature>
<dbReference type="RefSeq" id="WP_189987808.1">
    <property type="nucleotide sequence ID" value="NZ_BMZS01000002.1"/>
</dbReference>
<comment type="function">
    <text evidence="4">Catalyzes the formation of sulfite from adenosine 5'-phosphosulfate (APS) using thioredoxin as an electron donor.</text>
</comment>
<dbReference type="InterPro" id="IPR014729">
    <property type="entry name" value="Rossmann-like_a/b/a_fold"/>
</dbReference>
<comment type="catalytic activity">
    <reaction evidence="4">
        <text>[thioredoxin]-disulfide + sulfite + AMP + 2 H(+) = adenosine 5'-phosphosulfate + [thioredoxin]-dithiol</text>
        <dbReference type="Rhea" id="RHEA:21976"/>
        <dbReference type="Rhea" id="RHEA-COMP:10698"/>
        <dbReference type="Rhea" id="RHEA-COMP:10700"/>
        <dbReference type="ChEBI" id="CHEBI:15378"/>
        <dbReference type="ChEBI" id="CHEBI:17359"/>
        <dbReference type="ChEBI" id="CHEBI:29950"/>
        <dbReference type="ChEBI" id="CHEBI:50058"/>
        <dbReference type="ChEBI" id="CHEBI:58243"/>
        <dbReference type="ChEBI" id="CHEBI:456215"/>
        <dbReference type="EC" id="1.8.4.10"/>
    </reaction>
</comment>
<feature type="binding site" evidence="4">
    <location>
        <position position="135"/>
    </location>
    <ligand>
        <name>[4Fe-4S] cluster</name>
        <dbReference type="ChEBI" id="CHEBI:49883"/>
    </ligand>
</feature>
<comment type="cofactor">
    <cofactor evidence="4">
        <name>[4Fe-4S] cluster</name>
        <dbReference type="ChEBI" id="CHEBI:49883"/>
    </cofactor>
    <text evidence="4">Binds 1 [4Fe-4S] cluster per subunit.</text>
</comment>
<dbReference type="PIRSF" id="PIRSF000857">
    <property type="entry name" value="PAPS_reductase"/>
    <property type="match status" value="1"/>
</dbReference>
<evidence type="ECO:0000256" key="2">
    <source>
        <dbReference type="ARBA" id="ARBA00023002"/>
    </source>
</evidence>
<evidence type="ECO:0000313" key="7">
    <source>
        <dbReference type="Proteomes" id="UP000630353"/>
    </source>
</evidence>
<comment type="subcellular location">
    <subcellularLocation>
        <location evidence="4">Cytoplasm</location>
    </subcellularLocation>
</comment>
<dbReference type="CDD" id="cd23945">
    <property type="entry name" value="PAPS_reductase"/>
    <property type="match status" value="1"/>
</dbReference>
<comment type="similarity">
    <text evidence="1 4">Belongs to the PAPS reductase family. CysH subfamily.</text>
</comment>
<dbReference type="GO" id="GO:0019379">
    <property type="term" value="P:sulfate assimilation, phosphoadenylyl sulfate reduction by phosphoadenylyl-sulfate reductase (thioredoxin)"/>
    <property type="evidence" value="ECO:0007669"/>
    <property type="project" value="UniProtKB-UniRule"/>
</dbReference>
<keyword evidence="4" id="KW-0411">Iron-sulfur</keyword>
<feature type="binding site" evidence="4">
    <location>
        <position position="134"/>
    </location>
    <ligand>
        <name>[4Fe-4S] cluster</name>
        <dbReference type="ChEBI" id="CHEBI:49883"/>
    </ligand>
</feature>
<proteinExistence type="inferred from homology"/>
<evidence type="ECO:0000259" key="5">
    <source>
        <dbReference type="Pfam" id="PF01507"/>
    </source>
</evidence>
<dbReference type="HAMAP" id="MF_00063">
    <property type="entry name" value="CysH"/>
    <property type="match status" value="1"/>
</dbReference>
<dbReference type="GO" id="GO:0043866">
    <property type="term" value="F:adenylyl-sulfate reductase (thioredoxin) activity"/>
    <property type="evidence" value="ECO:0007669"/>
    <property type="project" value="UniProtKB-EC"/>
</dbReference>
<feature type="binding site" evidence="4">
    <location>
        <position position="218"/>
    </location>
    <ligand>
        <name>[4Fe-4S] cluster</name>
        <dbReference type="ChEBI" id="CHEBI:49883"/>
    </ligand>
</feature>
<reference evidence="6" key="2">
    <citation type="submission" date="2020-09" db="EMBL/GenBank/DDBJ databases">
        <authorList>
            <person name="Sun Q."/>
            <person name="Kim S."/>
        </authorList>
    </citation>
    <scope>NUCLEOTIDE SEQUENCE</scope>
    <source>
        <strain evidence="6">KCTC 42651</strain>
    </source>
</reference>
<organism evidence="6 7">
    <name type="scientific">Thalassobaculum fulvum</name>
    <dbReference type="NCBI Taxonomy" id="1633335"/>
    <lineage>
        <taxon>Bacteria</taxon>
        <taxon>Pseudomonadati</taxon>
        <taxon>Pseudomonadota</taxon>
        <taxon>Alphaproteobacteria</taxon>
        <taxon>Rhodospirillales</taxon>
        <taxon>Thalassobaculaceae</taxon>
        <taxon>Thalassobaculum</taxon>
    </lineage>
</organism>
<dbReference type="EMBL" id="BMZS01000002">
    <property type="protein sequence ID" value="GHD43499.1"/>
    <property type="molecule type" value="Genomic_DNA"/>
</dbReference>
<accession>A0A918XQG1</accession>
<dbReference type="AlphaFoldDB" id="A0A918XQG1"/>
<feature type="active site" description="Nucleophile; cysteine thiosulfonate intermediate" evidence="4">
    <location>
        <position position="241"/>
    </location>
</feature>
<dbReference type="EC" id="1.8.4.10" evidence="4"/>
<gene>
    <name evidence="4 6" type="primary">cysH</name>
    <name evidence="6" type="ORF">GCM10017083_09750</name>
</gene>
<evidence type="ECO:0000256" key="3">
    <source>
        <dbReference type="ARBA" id="ARBA00024327"/>
    </source>
</evidence>
<comment type="caution">
    <text evidence="6">The sequence shown here is derived from an EMBL/GenBank/DDBJ whole genome shotgun (WGS) entry which is preliminary data.</text>
</comment>
<dbReference type="PANTHER" id="PTHR46509:SF1">
    <property type="entry name" value="PHOSPHOADENOSINE PHOSPHOSULFATE REDUCTASE"/>
    <property type="match status" value="1"/>
</dbReference>
<dbReference type="SUPFAM" id="SSF52402">
    <property type="entry name" value="Adenine nucleotide alpha hydrolases-like"/>
    <property type="match status" value="1"/>
</dbReference>
<protein>
    <recommendedName>
        <fullName evidence="4">Adenosine 5'-phosphosulfate reductase</fullName>
        <shortName evidence="4">APS reductase</shortName>
        <ecNumber evidence="4">1.8.4.10</ecNumber>
    </recommendedName>
    <alternativeName>
        <fullName evidence="4">5'-adenylylsulfate reductase</fullName>
    </alternativeName>
    <alternativeName>
        <fullName evidence="4">Thioredoxin-dependent 5'-adenylylsulfate reductase</fullName>
    </alternativeName>
</protein>
<dbReference type="Pfam" id="PF01507">
    <property type="entry name" value="PAPS_reduct"/>
    <property type="match status" value="1"/>
</dbReference>
<dbReference type="Gene3D" id="3.40.50.620">
    <property type="entry name" value="HUPs"/>
    <property type="match status" value="1"/>
</dbReference>
<dbReference type="NCBIfam" id="NF002537">
    <property type="entry name" value="PRK02090.1"/>
    <property type="match status" value="1"/>
</dbReference>
<reference evidence="6" key="1">
    <citation type="journal article" date="2014" name="Int. J. Syst. Evol. Microbiol.">
        <title>Complete genome sequence of Corynebacterium casei LMG S-19264T (=DSM 44701T), isolated from a smear-ripened cheese.</title>
        <authorList>
            <consortium name="US DOE Joint Genome Institute (JGI-PGF)"/>
            <person name="Walter F."/>
            <person name="Albersmeier A."/>
            <person name="Kalinowski J."/>
            <person name="Ruckert C."/>
        </authorList>
    </citation>
    <scope>NUCLEOTIDE SEQUENCE</scope>
    <source>
        <strain evidence="6">KCTC 42651</strain>
    </source>
</reference>
<keyword evidence="4" id="KW-0963">Cytoplasm</keyword>
<keyword evidence="2 4" id="KW-0560">Oxidoreductase</keyword>
<keyword evidence="4" id="KW-0408">Iron</keyword>
<keyword evidence="4" id="KW-0479">Metal-binding</keyword>
<feature type="domain" description="Phosphoadenosine phosphosulphate reductase" evidence="5">
    <location>
        <begin position="53"/>
        <end position="220"/>
    </location>
</feature>